<protein>
    <submittedName>
        <fullName evidence="6">MerR family transcriptional regulator</fullName>
    </submittedName>
</protein>
<dbReference type="InterPro" id="IPR036244">
    <property type="entry name" value="TipA-like_antibiotic-bd"/>
</dbReference>
<dbReference type="CDD" id="cd01106">
    <property type="entry name" value="HTH_TipAL-Mta"/>
    <property type="match status" value="1"/>
</dbReference>
<dbReference type="Proteomes" id="UP001223646">
    <property type="component" value="Unassembled WGS sequence"/>
</dbReference>
<feature type="domain" description="HTH merR-type" evidence="5">
    <location>
        <begin position="10"/>
        <end position="79"/>
    </location>
</feature>
<accession>A0AAW9SUL9</accession>
<dbReference type="GO" id="GO:0003700">
    <property type="term" value="F:DNA-binding transcription factor activity"/>
    <property type="evidence" value="ECO:0007669"/>
    <property type="project" value="InterPro"/>
</dbReference>
<evidence type="ECO:0000256" key="2">
    <source>
        <dbReference type="ARBA" id="ARBA00023125"/>
    </source>
</evidence>
<reference evidence="6" key="1">
    <citation type="submission" date="2023-05" db="EMBL/GenBank/DDBJ databases">
        <authorList>
            <person name="Du J."/>
        </authorList>
    </citation>
    <scope>NUCLEOTIDE SEQUENCE</scope>
    <source>
        <strain evidence="6">UMB1064</strain>
    </source>
</reference>
<evidence type="ECO:0000256" key="4">
    <source>
        <dbReference type="ARBA" id="ARBA00023163"/>
    </source>
</evidence>
<dbReference type="Gene3D" id="1.10.490.50">
    <property type="entry name" value="Antibiotic binding domain of TipA-like multidrug resistance regulators"/>
    <property type="match status" value="1"/>
</dbReference>
<dbReference type="PANTHER" id="PTHR30204:SF90">
    <property type="entry name" value="HTH-TYPE TRANSCRIPTIONAL ACTIVATOR MTA"/>
    <property type="match status" value="1"/>
</dbReference>
<gene>
    <name evidence="6" type="ORF">QP460_000450</name>
</gene>
<dbReference type="Pfam" id="PF00376">
    <property type="entry name" value="MerR"/>
    <property type="match status" value="1"/>
</dbReference>
<dbReference type="InterPro" id="IPR012925">
    <property type="entry name" value="TipAS_dom"/>
</dbReference>
<evidence type="ECO:0000256" key="3">
    <source>
        <dbReference type="ARBA" id="ARBA00023159"/>
    </source>
</evidence>
<keyword evidence="3" id="KW-0010">Activator</keyword>
<dbReference type="InterPro" id="IPR047057">
    <property type="entry name" value="MerR_fam"/>
</dbReference>
<proteinExistence type="predicted"/>
<organism evidence="6 7">
    <name type="scientific">Corynebacterium amycolatum</name>
    <dbReference type="NCBI Taxonomy" id="43765"/>
    <lineage>
        <taxon>Bacteria</taxon>
        <taxon>Bacillati</taxon>
        <taxon>Actinomycetota</taxon>
        <taxon>Actinomycetes</taxon>
        <taxon>Mycobacteriales</taxon>
        <taxon>Corynebacteriaceae</taxon>
        <taxon>Corynebacterium</taxon>
    </lineage>
</organism>
<evidence type="ECO:0000256" key="1">
    <source>
        <dbReference type="ARBA" id="ARBA00023015"/>
    </source>
</evidence>
<dbReference type="InterPro" id="IPR009061">
    <property type="entry name" value="DNA-bd_dom_put_sf"/>
</dbReference>
<evidence type="ECO:0000313" key="6">
    <source>
        <dbReference type="EMBL" id="MEO3716065.1"/>
    </source>
</evidence>
<dbReference type="SUPFAM" id="SSF89082">
    <property type="entry name" value="Antibiotic binding domain of TipA-like multidrug resistance regulators"/>
    <property type="match status" value="1"/>
</dbReference>
<dbReference type="SMART" id="SM00422">
    <property type="entry name" value="HTH_MERR"/>
    <property type="match status" value="1"/>
</dbReference>
<dbReference type="GO" id="GO:0003677">
    <property type="term" value="F:DNA binding"/>
    <property type="evidence" value="ECO:0007669"/>
    <property type="project" value="UniProtKB-KW"/>
</dbReference>
<dbReference type="EMBL" id="JASOOY020000002">
    <property type="protein sequence ID" value="MEO3716065.1"/>
    <property type="molecule type" value="Genomic_DNA"/>
</dbReference>
<keyword evidence="2" id="KW-0238">DNA-binding</keyword>
<dbReference type="PANTHER" id="PTHR30204">
    <property type="entry name" value="REDOX-CYCLING DRUG-SENSING TRANSCRIPTIONAL ACTIVATOR SOXR"/>
    <property type="match status" value="1"/>
</dbReference>
<sequence length="262" mass="29873">MIPVSNNDNEYTIGEAAELLGVTTRTLRHWDAIGLLSPQYRTWSDYRLYTDEDIDTALEILVYRAAGVPLKTIEEFIHGDSSPKSRKDRLLAQRTVLTEKIADLHHMVQALDKLIEEGHTMEAKTKAELLGRDWQNLEAEAEERWGDTTEWEQSQQAQKNMTDSDWAALEAEAKDFADALGDAAERHVEPGSTEAATLVDRHLSSITRFYEAGREKQILLARMYIADSRFDRYYRGNAGYLLELIEAQARKEGIDPATAEWR</sequence>
<dbReference type="InterPro" id="IPR000551">
    <property type="entry name" value="MerR-type_HTH_dom"/>
</dbReference>
<dbReference type="RefSeq" id="WP_284827119.1">
    <property type="nucleotide sequence ID" value="NZ_JASOOY020000002.1"/>
</dbReference>
<dbReference type="PROSITE" id="PS50937">
    <property type="entry name" value="HTH_MERR_2"/>
    <property type="match status" value="1"/>
</dbReference>
<dbReference type="PROSITE" id="PS00552">
    <property type="entry name" value="HTH_MERR_1"/>
    <property type="match status" value="1"/>
</dbReference>
<dbReference type="SUPFAM" id="SSF46955">
    <property type="entry name" value="Putative DNA-binding domain"/>
    <property type="match status" value="1"/>
</dbReference>
<evidence type="ECO:0000313" key="7">
    <source>
        <dbReference type="Proteomes" id="UP001223646"/>
    </source>
</evidence>
<name>A0AAW9SUL9_CORAY</name>
<dbReference type="Gene3D" id="1.10.1660.10">
    <property type="match status" value="1"/>
</dbReference>
<evidence type="ECO:0000259" key="5">
    <source>
        <dbReference type="PROSITE" id="PS50937"/>
    </source>
</evidence>
<dbReference type="AlphaFoldDB" id="A0AAW9SUL9"/>
<keyword evidence="4" id="KW-0804">Transcription</keyword>
<comment type="caution">
    <text evidence="6">The sequence shown here is derived from an EMBL/GenBank/DDBJ whole genome shotgun (WGS) entry which is preliminary data.</text>
</comment>
<keyword evidence="1" id="KW-0805">Transcription regulation</keyword>
<reference evidence="6" key="2">
    <citation type="submission" date="2024-05" db="EMBL/GenBank/DDBJ databases">
        <authorList>
            <person name="Wolfe A."/>
        </authorList>
    </citation>
    <scope>NUCLEOTIDE SEQUENCE</scope>
    <source>
        <strain evidence="6">UMB1064</strain>
    </source>
</reference>
<dbReference type="Pfam" id="PF07739">
    <property type="entry name" value="TipAS"/>
    <property type="match status" value="1"/>
</dbReference>